<name>A0A4P1RB47_LUPAN</name>
<dbReference type="OrthoDB" id="826428at2759"/>
<organism evidence="2 3">
    <name type="scientific">Lupinus angustifolius</name>
    <name type="common">Narrow-leaved blue lupine</name>
    <dbReference type="NCBI Taxonomy" id="3871"/>
    <lineage>
        <taxon>Eukaryota</taxon>
        <taxon>Viridiplantae</taxon>
        <taxon>Streptophyta</taxon>
        <taxon>Embryophyta</taxon>
        <taxon>Tracheophyta</taxon>
        <taxon>Spermatophyta</taxon>
        <taxon>Magnoliopsida</taxon>
        <taxon>eudicotyledons</taxon>
        <taxon>Gunneridae</taxon>
        <taxon>Pentapetalae</taxon>
        <taxon>rosids</taxon>
        <taxon>fabids</taxon>
        <taxon>Fabales</taxon>
        <taxon>Fabaceae</taxon>
        <taxon>Papilionoideae</taxon>
        <taxon>50 kb inversion clade</taxon>
        <taxon>genistoids sensu lato</taxon>
        <taxon>core genistoids</taxon>
        <taxon>Genisteae</taxon>
        <taxon>Lupinus</taxon>
    </lineage>
</organism>
<dbReference type="Gramene" id="OIW06604">
    <property type="protein sequence ID" value="OIW06604"/>
    <property type="gene ID" value="TanjilG_03998"/>
</dbReference>
<proteinExistence type="predicted"/>
<dbReference type="EMBL" id="CM007368">
    <property type="protein sequence ID" value="OIW06604.1"/>
    <property type="molecule type" value="Genomic_DNA"/>
</dbReference>
<dbReference type="PANTHER" id="PTHR34802:SF1">
    <property type="entry name" value="CHORISMATE SYNTHASE"/>
    <property type="match status" value="1"/>
</dbReference>
<dbReference type="PANTHER" id="PTHR34802">
    <property type="entry name" value="CHORISMATE SYNTHASE"/>
    <property type="match status" value="1"/>
</dbReference>
<protein>
    <submittedName>
        <fullName evidence="2">Uncharacterized protein</fullName>
    </submittedName>
</protein>
<evidence type="ECO:0000256" key="1">
    <source>
        <dbReference type="SAM" id="MobiDB-lite"/>
    </source>
</evidence>
<evidence type="ECO:0000313" key="3">
    <source>
        <dbReference type="Proteomes" id="UP000188354"/>
    </source>
</evidence>
<dbReference type="Proteomes" id="UP000188354">
    <property type="component" value="Chromosome LG08"/>
</dbReference>
<feature type="compositionally biased region" description="Basic and acidic residues" evidence="1">
    <location>
        <begin position="1"/>
        <end position="22"/>
    </location>
</feature>
<feature type="compositionally biased region" description="Low complexity" evidence="1">
    <location>
        <begin position="26"/>
        <end position="41"/>
    </location>
</feature>
<accession>A0A4P1RB47</accession>
<keyword evidence="3" id="KW-1185">Reference proteome</keyword>
<reference evidence="2 3" key="1">
    <citation type="journal article" date="2017" name="Plant Biotechnol. J.">
        <title>A comprehensive draft genome sequence for lupin (Lupinus angustifolius), an emerging health food: insights into plant-microbe interactions and legume evolution.</title>
        <authorList>
            <person name="Hane J.K."/>
            <person name="Ming Y."/>
            <person name="Kamphuis L.G."/>
            <person name="Nelson M.N."/>
            <person name="Garg G."/>
            <person name="Atkins C.A."/>
            <person name="Bayer P.E."/>
            <person name="Bravo A."/>
            <person name="Bringans S."/>
            <person name="Cannon S."/>
            <person name="Edwards D."/>
            <person name="Foley R."/>
            <person name="Gao L.L."/>
            <person name="Harrison M.J."/>
            <person name="Huang W."/>
            <person name="Hurgobin B."/>
            <person name="Li S."/>
            <person name="Liu C.W."/>
            <person name="McGrath A."/>
            <person name="Morahan G."/>
            <person name="Murray J."/>
            <person name="Weller J."/>
            <person name="Jian J."/>
            <person name="Singh K.B."/>
        </authorList>
    </citation>
    <scope>NUCLEOTIDE SEQUENCE</scope>
    <source>
        <strain evidence="3">cv. Tanjil</strain>
        <tissue evidence="2">Whole plant</tissue>
    </source>
</reference>
<dbReference type="AlphaFoldDB" id="A0A4P1RB47"/>
<evidence type="ECO:0000313" key="2">
    <source>
        <dbReference type="EMBL" id="OIW06604.1"/>
    </source>
</evidence>
<gene>
    <name evidence="2" type="ORF">TanjilG_03998</name>
</gene>
<feature type="region of interest" description="Disordered" evidence="1">
    <location>
        <begin position="1"/>
        <end position="41"/>
    </location>
</feature>
<sequence length="590" mass="65814">MVRVPKEENWHPSKNTDSKECEEVFSMSSSTRNSNSLQSSSNAITKRLGASKNPAILPETTRNCSTQCQPVQHLITNESMNLWQKSPNHIDMPWPFISVLDDGMHHMESGGYSNIVGHPEGTPHVIESLKKSRPSSFLSQEYCVNIKKNRCEVAYEKAIMELQLSELSKISICDDYPGRSAIHGDLSEASVFSPIDYGKQFEGGKQATSVNMKKNPSSFDFQIQQDLELNSFSSSFDGKSYSSSELCLPDEDSLITFDDPFLMAGLAVVDNSMSSPERNPIEPYVFSPSSPRDMIEKLVESILNDESSPPTEAHLFFPSEDEKHLQGVMQATSISMKKNPPNPGFQIQQDLELNSFNSSLDAKSNSIPELCLPDEDSLITFDEPLLMADVENSDVVSNSMISTESNPVEPDEFSPSSLCDIIEKLMESILCDVNCPPPPHVGDPKVHHGAGLEGFYHSLYARQSHAHFGSNQFNPGEDQQAHLSFQRNNIGSAIHSFFTYHPLPLNTMSQPFLVSQDKRRFGYGFGKSMFHQMMNPGKLHVCSLCRVTPHPCMLQLASCSQKLNTMLWVDTKLRARNWHPYVGGKFPAVD</sequence>